<reference evidence="2" key="1">
    <citation type="submission" date="2016-06" db="EMBL/GenBank/DDBJ databases">
        <title>Parallel loss of symbiosis genes in relatives of nitrogen-fixing non-legume Parasponia.</title>
        <authorList>
            <person name="Van Velzen R."/>
            <person name="Holmer R."/>
            <person name="Bu F."/>
            <person name="Rutten L."/>
            <person name="Van Zeijl A."/>
            <person name="Liu W."/>
            <person name="Santuari L."/>
            <person name="Cao Q."/>
            <person name="Sharma T."/>
            <person name="Shen D."/>
            <person name="Roswanjaya Y."/>
            <person name="Wardhani T."/>
            <person name="Kalhor M.S."/>
            <person name="Jansen J."/>
            <person name="Van den Hoogen J."/>
            <person name="Gungor B."/>
            <person name="Hartog M."/>
            <person name="Hontelez J."/>
            <person name="Verver J."/>
            <person name="Yang W.-C."/>
            <person name="Schijlen E."/>
            <person name="Repin R."/>
            <person name="Schilthuizen M."/>
            <person name="Schranz E."/>
            <person name="Heidstra R."/>
            <person name="Miyata K."/>
            <person name="Fedorova E."/>
            <person name="Kohlen W."/>
            <person name="Bisseling T."/>
            <person name="Smit S."/>
            <person name="Geurts R."/>
        </authorList>
    </citation>
    <scope>NUCLEOTIDE SEQUENCE [LARGE SCALE GENOMIC DNA]</scope>
    <source>
        <strain evidence="2">cv. RG33-2</strain>
    </source>
</reference>
<dbReference type="STRING" id="63057.A0A2P5EVE2"/>
<dbReference type="PANTHER" id="PTHR33193">
    <property type="entry name" value="DOMAIN PROTEIN, PUTATIVE (DUF3511)-RELATED"/>
    <property type="match status" value="1"/>
</dbReference>
<dbReference type="AlphaFoldDB" id="A0A2P5EVE2"/>
<sequence length="111" mass="13038">MGEIIRHRSNGLGRSIETVNARTLSENRRIYVGWSNYPLTSSGPSPSKKRVLKAPKSATQSLKWWWNDPEMKRQRRISKYKLYSAEANVKRSFKKGLRWLRKKCSMIISRI</sequence>
<dbReference type="EMBL" id="JXTC01000093">
    <property type="protein sequence ID" value="PON89516.1"/>
    <property type="molecule type" value="Genomic_DNA"/>
</dbReference>
<name>A0A2P5EVE2_TREOI</name>
<evidence type="ECO:0000313" key="1">
    <source>
        <dbReference type="EMBL" id="PON89516.1"/>
    </source>
</evidence>
<keyword evidence="2" id="KW-1185">Reference proteome</keyword>
<protein>
    <recommendedName>
        <fullName evidence="3">DUF3511 domain protein</fullName>
    </recommendedName>
</protein>
<accession>A0A2P5EVE2</accession>
<evidence type="ECO:0000313" key="2">
    <source>
        <dbReference type="Proteomes" id="UP000237000"/>
    </source>
</evidence>
<organism evidence="1 2">
    <name type="scientific">Trema orientale</name>
    <name type="common">Charcoal tree</name>
    <name type="synonym">Celtis orientalis</name>
    <dbReference type="NCBI Taxonomy" id="63057"/>
    <lineage>
        <taxon>Eukaryota</taxon>
        <taxon>Viridiplantae</taxon>
        <taxon>Streptophyta</taxon>
        <taxon>Embryophyta</taxon>
        <taxon>Tracheophyta</taxon>
        <taxon>Spermatophyta</taxon>
        <taxon>Magnoliopsida</taxon>
        <taxon>eudicotyledons</taxon>
        <taxon>Gunneridae</taxon>
        <taxon>Pentapetalae</taxon>
        <taxon>rosids</taxon>
        <taxon>fabids</taxon>
        <taxon>Rosales</taxon>
        <taxon>Cannabaceae</taxon>
        <taxon>Trema</taxon>
    </lineage>
</organism>
<proteinExistence type="predicted"/>
<dbReference type="PANTHER" id="PTHR33193:SF13">
    <property type="entry name" value="EXPRESSED PROTEIN"/>
    <property type="match status" value="1"/>
</dbReference>
<dbReference type="Pfam" id="PF12023">
    <property type="entry name" value="DUF3511"/>
    <property type="match status" value="1"/>
</dbReference>
<dbReference type="OrthoDB" id="660385at2759"/>
<dbReference type="Proteomes" id="UP000237000">
    <property type="component" value="Unassembled WGS sequence"/>
</dbReference>
<dbReference type="InParanoid" id="A0A2P5EVE2"/>
<evidence type="ECO:0008006" key="3">
    <source>
        <dbReference type="Google" id="ProtNLM"/>
    </source>
</evidence>
<dbReference type="InterPro" id="IPR021899">
    <property type="entry name" value="DUF3511"/>
</dbReference>
<gene>
    <name evidence="1" type="ORF">TorRG33x02_146600</name>
</gene>
<comment type="caution">
    <text evidence="1">The sequence shown here is derived from an EMBL/GenBank/DDBJ whole genome shotgun (WGS) entry which is preliminary data.</text>
</comment>